<dbReference type="InterPro" id="IPR012337">
    <property type="entry name" value="RNaseH-like_sf"/>
</dbReference>
<evidence type="ECO:0000256" key="4">
    <source>
        <dbReference type="ARBA" id="ARBA00022759"/>
    </source>
</evidence>
<dbReference type="SUPFAM" id="SSF53098">
    <property type="entry name" value="Ribonuclease H-like"/>
    <property type="match status" value="1"/>
</dbReference>
<feature type="region of interest" description="Disordered" evidence="7">
    <location>
        <begin position="990"/>
        <end position="1037"/>
    </location>
</feature>
<dbReference type="InterPro" id="IPR043502">
    <property type="entry name" value="DNA/RNA_pol_sf"/>
</dbReference>
<evidence type="ECO:0000313" key="11">
    <source>
        <dbReference type="EMBL" id="EIE78251.1"/>
    </source>
</evidence>
<dbReference type="GO" id="GO:0005634">
    <property type="term" value="C:nucleus"/>
    <property type="evidence" value="ECO:0007669"/>
    <property type="project" value="UniProtKB-ARBA"/>
</dbReference>
<evidence type="ECO:0000259" key="8">
    <source>
        <dbReference type="PROSITE" id="PS50013"/>
    </source>
</evidence>
<dbReference type="FunFam" id="3.30.70.270:FF:000020">
    <property type="entry name" value="Transposon Tf2-6 polyprotein-like Protein"/>
    <property type="match status" value="1"/>
</dbReference>
<keyword evidence="4" id="KW-0255">Endonuclease</keyword>
<dbReference type="PANTHER" id="PTHR37984">
    <property type="entry name" value="PROTEIN CBG26694"/>
    <property type="match status" value="1"/>
</dbReference>
<dbReference type="Pfam" id="PF17917">
    <property type="entry name" value="RT_RNaseH"/>
    <property type="match status" value="1"/>
</dbReference>
<dbReference type="PANTHER" id="PTHR37984:SF5">
    <property type="entry name" value="PROTEIN NYNRIN-LIKE"/>
    <property type="match status" value="1"/>
</dbReference>
<dbReference type="Pfam" id="PF17921">
    <property type="entry name" value="Integrase_H2C2"/>
    <property type="match status" value="1"/>
</dbReference>
<reference evidence="11 12" key="1">
    <citation type="journal article" date="2009" name="PLoS Genet.">
        <title>Genomic analysis of the basal lineage fungus Rhizopus oryzae reveals a whole-genome duplication.</title>
        <authorList>
            <person name="Ma L.-J."/>
            <person name="Ibrahim A.S."/>
            <person name="Skory C."/>
            <person name="Grabherr M.G."/>
            <person name="Burger G."/>
            <person name="Butler M."/>
            <person name="Elias M."/>
            <person name="Idnurm A."/>
            <person name="Lang B.F."/>
            <person name="Sone T."/>
            <person name="Abe A."/>
            <person name="Calvo S.E."/>
            <person name="Corrochano L.M."/>
            <person name="Engels R."/>
            <person name="Fu J."/>
            <person name="Hansberg W."/>
            <person name="Kim J.-M."/>
            <person name="Kodira C.D."/>
            <person name="Koehrsen M.J."/>
            <person name="Liu B."/>
            <person name="Miranda-Saavedra D."/>
            <person name="O'Leary S."/>
            <person name="Ortiz-Castellanos L."/>
            <person name="Poulter R."/>
            <person name="Rodriguez-Romero J."/>
            <person name="Ruiz-Herrera J."/>
            <person name="Shen Y.-Q."/>
            <person name="Zeng Q."/>
            <person name="Galagan J."/>
            <person name="Birren B.W."/>
            <person name="Cuomo C.A."/>
            <person name="Wickes B.L."/>
        </authorList>
    </citation>
    <scope>NUCLEOTIDE SEQUENCE [LARGE SCALE GENOMIC DNA]</scope>
    <source>
        <strain evidence="12">RA 99-880 / ATCC MYA-4621 / FGSC 9543 / NRRL 43880</strain>
    </source>
</reference>
<dbReference type="Gene3D" id="3.30.70.270">
    <property type="match status" value="2"/>
</dbReference>
<dbReference type="InterPro" id="IPR043128">
    <property type="entry name" value="Rev_trsase/Diguanyl_cyclase"/>
</dbReference>
<accession>I1BPX1</accession>
<dbReference type="InterPro" id="IPR050951">
    <property type="entry name" value="Retrovirus_Pol_polyprotein"/>
</dbReference>
<dbReference type="GO" id="GO:0004519">
    <property type="term" value="F:endonuclease activity"/>
    <property type="evidence" value="ECO:0007669"/>
    <property type="project" value="UniProtKB-KW"/>
</dbReference>
<evidence type="ECO:0000259" key="10">
    <source>
        <dbReference type="PROSITE" id="PS50994"/>
    </source>
</evidence>
<dbReference type="STRING" id="246409.I1BPX1"/>
<sequence length="1037" mass="118274">MSIGTDFMTKLGIGLTGLPYKWDTDEVDNIEAAQSKYSDNSELLEEVDKEMSELEDCPAGTPEQFQSAINDIKPLIQLNQGIPRGSFCTIPESVVSIETPENVTSYRSPYPIALVYHQVVQDQINEWLENGVIKRAPANTEWNSALTVVKKTNAKGEMTGYRVCHDPRHINALLSSIDRMPLPKISELFEELKGASVYSTLDLKSAFNSLRLREDHAHKLAFSWNNVQYVPIGTPFGLKHISSVMQRTMSIVLENMPFARCFIDDIIVASTSIEEHKLHLKAVINKLTKVNLKLNPDKCKFFQNKINLLGFRISPKGVSLDVRKVANVQDFPVPKTGKDIMRYCGLINYFRPLIPKASTLLAPLDALRNEKSLEKIWNSKHQTCFDNLKKVLLEGTILAYPDLNRPFCVATDASNVGVGVVLYQVIDGKMKYISMMAKSLSKSERNYSATKRELLAVVYALKKFHKYLWGNHFTLYTDHKALTYLHTQKIANVMLINWLDTLLKYDFNVVHLPGIDNILPDTLSRLYEIENPVNELGGDNARLLNRTAIKLPSINDGEYITPADSEERKELLLKEHLKGHFGSDAIYHALKRKGIYWNNLKEEAVELVKSCVPCQQFNIIKKGYNPLRPITATLPGDSWGIDLAGPMKTSLNGNNYLLIMVDIATRYCILKPIPDKQSMTIVKTLIDVFSNYGFPRVLQSDNGGEFVNELMQLLAENAGYDHRLISSYHPRANGVSERWVQSAVKAIKKQVEGAKADWDLYVPSTQLYLNSKYNERTKTPPFTLMFGRNPNDFEDFSQEKNEATKEELNTELLKNIKKMTEIVFPAIYERTKIITNKQKEKFDASHKLVSIPENSYVMVTVNYKTNKLDAPYEGPYKVKRITQGGSYVLEDEKGDLLPKNYPPSALKMISQDEVISSNKFYQVEAILAHKKVKGKYIYKCRWKGYDESEDTWEPASHFADLKFITEYWQRIGIVPEDIKTKYKILDKKEKSNNTNKESNPQSSKRKISIDLKETSYSSTTIDEKNKSQGRRKRSKRY</sequence>
<dbReference type="InterPro" id="IPR000477">
    <property type="entry name" value="RT_dom"/>
</dbReference>
<dbReference type="Gene3D" id="3.30.420.10">
    <property type="entry name" value="Ribonuclease H-like superfamily/Ribonuclease H"/>
    <property type="match status" value="1"/>
</dbReference>
<dbReference type="SUPFAM" id="SSF56672">
    <property type="entry name" value="DNA/RNA polymerases"/>
    <property type="match status" value="1"/>
</dbReference>
<dbReference type="InterPro" id="IPR023780">
    <property type="entry name" value="Chromo_domain"/>
</dbReference>
<evidence type="ECO:0000256" key="1">
    <source>
        <dbReference type="ARBA" id="ARBA00022679"/>
    </source>
</evidence>
<dbReference type="OMA" id="IVHTHEV"/>
<dbReference type="RefSeq" id="XP_067513647.1">
    <property type="nucleotide sequence ID" value="XM_067657546.1"/>
</dbReference>
<dbReference type="InterPro" id="IPR000953">
    <property type="entry name" value="Chromo/chromo_shadow_dom"/>
</dbReference>
<dbReference type="EMBL" id="CH476733">
    <property type="protein sequence ID" value="EIE78251.1"/>
    <property type="molecule type" value="Genomic_DNA"/>
</dbReference>
<dbReference type="CDD" id="cd01647">
    <property type="entry name" value="RT_LTR"/>
    <property type="match status" value="1"/>
</dbReference>
<dbReference type="GO" id="GO:0003676">
    <property type="term" value="F:nucleic acid binding"/>
    <property type="evidence" value="ECO:0007669"/>
    <property type="project" value="InterPro"/>
</dbReference>
<dbReference type="GO" id="GO:0016787">
    <property type="term" value="F:hydrolase activity"/>
    <property type="evidence" value="ECO:0007669"/>
    <property type="project" value="UniProtKB-KW"/>
</dbReference>
<evidence type="ECO:0000256" key="6">
    <source>
        <dbReference type="ARBA" id="ARBA00022918"/>
    </source>
</evidence>
<dbReference type="CDD" id="cd00024">
    <property type="entry name" value="CD_CSD"/>
    <property type="match status" value="1"/>
</dbReference>
<organism evidence="11 12">
    <name type="scientific">Rhizopus delemar (strain RA 99-880 / ATCC MYA-4621 / FGSC 9543 / NRRL 43880)</name>
    <name type="common">Mucormycosis agent</name>
    <name type="synonym">Rhizopus arrhizus var. delemar</name>
    <dbReference type="NCBI Taxonomy" id="246409"/>
    <lineage>
        <taxon>Eukaryota</taxon>
        <taxon>Fungi</taxon>
        <taxon>Fungi incertae sedis</taxon>
        <taxon>Mucoromycota</taxon>
        <taxon>Mucoromycotina</taxon>
        <taxon>Mucoromycetes</taxon>
        <taxon>Mucorales</taxon>
        <taxon>Mucorineae</taxon>
        <taxon>Rhizopodaceae</taxon>
        <taxon>Rhizopus</taxon>
    </lineage>
</organism>
<dbReference type="Gene3D" id="3.10.10.10">
    <property type="entry name" value="HIV Type 1 Reverse Transcriptase, subunit A, domain 1"/>
    <property type="match status" value="1"/>
</dbReference>
<keyword evidence="5" id="KW-0378">Hydrolase</keyword>
<dbReference type="PROSITE" id="PS50878">
    <property type="entry name" value="RT_POL"/>
    <property type="match status" value="1"/>
</dbReference>
<dbReference type="AlphaFoldDB" id="I1BPX1"/>
<evidence type="ECO:0000256" key="2">
    <source>
        <dbReference type="ARBA" id="ARBA00022695"/>
    </source>
</evidence>
<keyword evidence="3" id="KW-0540">Nuclease</keyword>
<dbReference type="InterPro" id="IPR001584">
    <property type="entry name" value="Integrase_cat-core"/>
</dbReference>
<dbReference type="Pfam" id="PF00665">
    <property type="entry name" value="rve"/>
    <property type="match status" value="1"/>
</dbReference>
<name>I1BPX1_RHIO9</name>
<evidence type="ECO:0000259" key="9">
    <source>
        <dbReference type="PROSITE" id="PS50878"/>
    </source>
</evidence>
<dbReference type="InterPro" id="IPR016197">
    <property type="entry name" value="Chromo-like_dom_sf"/>
</dbReference>
<evidence type="ECO:0000256" key="7">
    <source>
        <dbReference type="SAM" id="MobiDB-lite"/>
    </source>
</evidence>
<proteinExistence type="predicted"/>
<dbReference type="SMART" id="SM00298">
    <property type="entry name" value="CHROMO"/>
    <property type="match status" value="1"/>
</dbReference>
<dbReference type="VEuPathDB" id="FungiDB:RO3G_02955"/>
<dbReference type="CDD" id="cd09274">
    <property type="entry name" value="RNase_HI_RT_Ty3"/>
    <property type="match status" value="1"/>
</dbReference>
<dbReference type="InterPro" id="IPR041373">
    <property type="entry name" value="RT_RNaseH"/>
</dbReference>
<dbReference type="Gene3D" id="1.10.340.70">
    <property type="match status" value="1"/>
</dbReference>
<dbReference type="Gene3D" id="2.40.50.40">
    <property type="match status" value="1"/>
</dbReference>
<evidence type="ECO:0008006" key="13">
    <source>
        <dbReference type="Google" id="ProtNLM"/>
    </source>
</evidence>
<dbReference type="OrthoDB" id="10267344at2759"/>
<dbReference type="eggNOG" id="KOG0017">
    <property type="taxonomic scope" value="Eukaryota"/>
</dbReference>
<evidence type="ECO:0000256" key="3">
    <source>
        <dbReference type="ARBA" id="ARBA00022722"/>
    </source>
</evidence>
<protein>
    <recommendedName>
        <fullName evidence="13">Reverse transcriptase</fullName>
    </recommendedName>
</protein>
<dbReference type="SUPFAM" id="SSF54160">
    <property type="entry name" value="Chromo domain-like"/>
    <property type="match status" value="1"/>
</dbReference>
<feature type="domain" description="Reverse transcriptase" evidence="9">
    <location>
        <begin position="130"/>
        <end position="313"/>
    </location>
</feature>
<evidence type="ECO:0000256" key="5">
    <source>
        <dbReference type="ARBA" id="ARBA00022801"/>
    </source>
</evidence>
<evidence type="ECO:0000313" key="12">
    <source>
        <dbReference type="Proteomes" id="UP000009138"/>
    </source>
</evidence>
<dbReference type="GO" id="GO:0015074">
    <property type="term" value="P:DNA integration"/>
    <property type="evidence" value="ECO:0007669"/>
    <property type="project" value="InterPro"/>
</dbReference>
<keyword evidence="12" id="KW-1185">Reference proteome</keyword>
<gene>
    <name evidence="11" type="ORF">RO3G_02955</name>
</gene>
<feature type="domain" description="Chromo" evidence="8">
    <location>
        <begin position="921"/>
        <end position="979"/>
    </location>
</feature>
<dbReference type="InterPro" id="IPR036397">
    <property type="entry name" value="RNaseH_sf"/>
</dbReference>
<dbReference type="Proteomes" id="UP000009138">
    <property type="component" value="Unassembled WGS sequence"/>
</dbReference>
<dbReference type="Pfam" id="PF00078">
    <property type="entry name" value="RVT_1"/>
    <property type="match status" value="1"/>
</dbReference>
<dbReference type="InterPro" id="IPR041588">
    <property type="entry name" value="Integrase_H2C2"/>
</dbReference>
<dbReference type="InParanoid" id="I1BPX1"/>
<feature type="domain" description="Integrase catalytic" evidence="10">
    <location>
        <begin position="631"/>
        <end position="789"/>
    </location>
</feature>
<keyword evidence="2" id="KW-0548">Nucleotidyltransferase</keyword>
<dbReference type="PROSITE" id="PS50994">
    <property type="entry name" value="INTEGRASE"/>
    <property type="match status" value="1"/>
</dbReference>
<feature type="compositionally biased region" description="Basic residues" evidence="7">
    <location>
        <begin position="1027"/>
        <end position="1037"/>
    </location>
</feature>
<keyword evidence="6" id="KW-0695">RNA-directed DNA polymerase</keyword>
<keyword evidence="1" id="KW-0808">Transferase</keyword>
<dbReference type="GO" id="GO:0003964">
    <property type="term" value="F:RNA-directed DNA polymerase activity"/>
    <property type="evidence" value="ECO:0007669"/>
    <property type="project" value="UniProtKB-KW"/>
</dbReference>
<dbReference type="Pfam" id="PF00385">
    <property type="entry name" value="Chromo"/>
    <property type="match status" value="1"/>
</dbReference>
<dbReference type="GeneID" id="93609927"/>
<dbReference type="PROSITE" id="PS50013">
    <property type="entry name" value="CHROMO_2"/>
    <property type="match status" value="1"/>
</dbReference>